<keyword evidence="2 5" id="KW-0732">Signal</keyword>
<feature type="chain" id="PRO_5012037329" evidence="5">
    <location>
        <begin position="22"/>
        <end position="190"/>
    </location>
</feature>
<reference evidence="8" key="1">
    <citation type="submission" date="2017-06" db="EMBL/GenBank/DDBJ databases">
        <authorList>
            <person name="Varghese N."/>
            <person name="Submissions S."/>
        </authorList>
    </citation>
    <scope>NUCLEOTIDE SEQUENCE [LARGE SCALE GENOMIC DNA]</scope>
    <source>
        <strain evidence="8">LNB2</strain>
    </source>
</reference>
<dbReference type="InterPro" id="IPR051692">
    <property type="entry name" value="OMP-like"/>
</dbReference>
<evidence type="ECO:0000259" key="6">
    <source>
        <dbReference type="Pfam" id="PF13505"/>
    </source>
</evidence>
<dbReference type="Gene3D" id="2.40.160.20">
    <property type="match status" value="1"/>
</dbReference>
<feature type="domain" description="Outer membrane protein beta-barrel" evidence="6">
    <location>
        <begin position="8"/>
        <end position="190"/>
    </location>
</feature>
<name>A0A239HIX8_9SPHN</name>
<dbReference type="OrthoDB" id="8222426at2"/>
<dbReference type="GO" id="GO:0016020">
    <property type="term" value="C:membrane"/>
    <property type="evidence" value="ECO:0007669"/>
    <property type="project" value="UniProtKB-SubCell"/>
</dbReference>
<dbReference type="InterPro" id="IPR027385">
    <property type="entry name" value="Beta-barrel_OMP"/>
</dbReference>
<organism evidence="7 8">
    <name type="scientific">Edaphosphingomonas laterariae</name>
    <dbReference type="NCBI Taxonomy" id="861865"/>
    <lineage>
        <taxon>Bacteria</taxon>
        <taxon>Pseudomonadati</taxon>
        <taxon>Pseudomonadota</taxon>
        <taxon>Alphaproteobacteria</taxon>
        <taxon>Sphingomonadales</taxon>
        <taxon>Rhizorhabdaceae</taxon>
        <taxon>Edaphosphingomonas</taxon>
    </lineage>
</organism>
<evidence type="ECO:0000313" key="8">
    <source>
        <dbReference type="Proteomes" id="UP000198281"/>
    </source>
</evidence>
<evidence type="ECO:0000256" key="2">
    <source>
        <dbReference type="ARBA" id="ARBA00022729"/>
    </source>
</evidence>
<dbReference type="EMBL" id="FZOS01000017">
    <property type="protein sequence ID" value="SNS81282.1"/>
    <property type="molecule type" value="Genomic_DNA"/>
</dbReference>
<evidence type="ECO:0000256" key="5">
    <source>
        <dbReference type="SAM" id="SignalP"/>
    </source>
</evidence>
<dbReference type="Proteomes" id="UP000198281">
    <property type="component" value="Unassembled WGS sequence"/>
</dbReference>
<evidence type="ECO:0000256" key="1">
    <source>
        <dbReference type="ARBA" id="ARBA00004370"/>
    </source>
</evidence>
<comment type="subcellular location">
    <subcellularLocation>
        <location evidence="1">Membrane</location>
    </subcellularLocation>
</comment>
<evidence type="ECO:0000313" key="7">
    <source>
        <dbReference type="EMBL" id="SNS81282.1"/>
    </source>
</evidence>
<dbReference type="InterPro" id="IPR011250">
    <property type="entry name" value="OMP/PagP_B-barrel"/>
</dbReference>
<dbReference type="PANTHER" id="PTHR34001">
    <property type="entry name" value="BLL7405 PROTEIN"/>
    <property type="match status" value="1"/>
</dbReference>
<sequence>MRKVATALLLASAVAATPALAQDAAPFSGPRVEGVIGWDRTQANGGHDDGVLYGIGAGYDFQRGNTVFGVETELTDSDVKQCVGAETAADPRVCAKAGRDIYVGGRAGFVVGGSTLLYAKAGYTNARYKASIDDGTVRLTDGNNLDGIRLGAGAEYAVGPNSFVKAEYRYSNYEQGIERHQALAGFGFRF</sequence>
<dbReference type="SUPFAM" id="SSF56925">
    <property type="entry name" value="OMPA-like"/>
    <property type="match status" value="1"/>
</dbReference>
<proteinExistence type="inferred from homology"/>
<gene>
    <name evidence="7" type="ORF">SAMN06295912_11748</name>
</gene>
<dbReference type="AlphaFoldDB" id="A0A239HIX8"/>
<evidence type="ECO:0000256" key="4">
    <source>
        <dbReference type="ARBA" id="ARBA00038306"/>
    </source>
</evidence>
<accession>A0A239HIX8</accession>
<feature type="signal peptide" evidence="5">
    <location>
        <begin position="1"/>
        <end position="21"/>
    </location>
</feature>
<dbReference type="Pfam" id="PF13505">
    <property type="entry name" value="OMP_b-brl"/>
    <property type="match status" value="1"/>
</dbReference>
<comment type="similarity">
    <text evidence="4">Belongs to the Omp25/RopB family.</text>
</comment>
<keyword evidence="8" id="KW-1185">Reference proteome</keyword>
<dbReference type="RefSeq" id="WP_089220353.1">
    <property type="nucleotide sequence ID" value="NZ_FZOS01000017.1"/>
</dbReference>
<dbReference type="PANTHER" id="PTHR34001:SF3">
    <property type="entry name" value="BLL7405 PROTEIN"/>
    <property type="match status" value="1"/>
</dbReference>
<keyword evidence="3" id="KW-0472">Membrane</keyword>
<protein>
    <submittedName>
        <fullName evidence="7">Outer membrane immunogenic protein</fullName>
    </submittedName>
</protein>
<evidence type="ECO:0000256" key="3">
    <source>
        <dbReference type="ARBA" id="ARBA00023136"/>
    </source>
</evidence>